<reference evidence="2 3" key="1">
    <citation type="submission" date="2018-10" db="EMBL/GenBank/DDBJ databases">
        <authorList>
            <person name="Ekblom R."/>
            <person name="Jareborg N."/>
        </authorList>
    </citation>
    <scope>NUCLEOTIDE SEQUENCE [LARGE SCALE GENOMIC DNA]</scope>
    <source>
        <tissue evidence="2">Muscle</tissue>
    </source>
</reference>
<comment type="caution">
    <text evidence="2">The sequence shown here is derived from an EMBL/GenBank/DDBJ whole genome shotgun (WGS) entry which is preliminary data.</text>
</comment>
<dbReference type="EMBL" id="CYRY02002368">
    <property type="protein sequence ID" value="VCW67047.1"/>
    <property type="molecule type" value="Genomic_DNA"/>
</dbReference>
<feature type="non-terminal residue" evidence="2">
    <location>
        <position position="127"/>
    </location>
</feature>
<dbReference type="Proteomes" id="UP000269945">
    <property type="component" value="Unassembled WGS sequence"/>
</dbReference>
<dbReference type="AlphaFoldDB" id="A0A9X9PUH2"/>
<keyword evidence="3" id="KW-1185">Reference proteome</keyword>
<evidence type="ECO:0000313" key="3">
    <source>
        <dbReference type="Proteomes" id="UP000269945"/>
    </source>
</evidence>
<evidence type="ECO:0000313" key="2">
    <source>
        <dbReference type="EMBL" id="VCW67047.1"/>
    </source>
</evidence>
<protein>
    <submittedName>
        <fullName evidence="2">Uncharacterized protein</fullName>
    </submittedName>
</protein>
<organism evidence="2 3">
    <name type="scientific">Gulo gulo</name>
    <name type="common">Wolverine</name>
    <name type="synonym">Gluton</name>
    <dbReference type="NCBI Taxonomy" id="48420"/>
    <lineage>
        <taxon>Eukaryota</taxon>
        <taxon>Metazoa</taxon>
        <taxon>Chordata</taxon>
        <taxon>Craniata</taxon>
        <taxon>Vertebrata</taxon>
        <taxon>Euteleostomi</taxon>
        <taxon>Mammalia</taxon>
        <taxon>Eutheria</taxon>
        <taxon>Laurasiatheria</taxon>
        <taxon>Carnivora</taxon>
        <taxon>Caniformia</taxon>
        <taxon>Musteloidea</taxon>
        <taxon>Mustelidae</taxon>
        <taxon>Guloninae</taxon>
        <taxon>Gulo</taxon>
    </lineage>
</organism>
<name>A0A9X9PUH2_GULGU</name>
<accession>A0A9X9PUH2</accession>
<proteinExistence type="predicted"/>
<sequence>MEFLASKLPQLQPAKANALVPDYGFLAIISAPCSSTRVQGLSLPQSQSVSCRKPATHRNHNTCHSTAGHHTAQAEGPHRPPGCSGLGPHSAQGLPQNQHRQASWCLGPQPTPSAPGHQWHLPLGPQG</sequence>
<evidence type="ECO:0000256" key="1">
    <source>
        <dbReference type="SAM" id="MobiDB-lite"/>
    </source>
</evidence>
<gene>
    <name evidence="2" type="ORF">BN2614_LOCUS1</name>
</gene>
<feature type="region of interest" description="Disordered" evidence="1">
    <location>
        <begin position="50"/>
        <end position="127"/>
    </location>
</feature>